<dbReference type="KEGG" id="dbr:Deba_2890"/>
<evidence type="ECO:0000313" key="6">
    <source>
        <dbReference type="Proteomes" id="UP000009047"/>
    </source>
</evidence>
<dbReference type="eggNOG" id="COG0778">
    <property type="taxonomic scope" value="Bacteria"/>
</dbReference>
<dbReference type="InterPro" id="IPR000415">
    <property type="entry name" value="Nitroreductase-like"/>
</dbReference>
<dbReference type="RefSeq" id="WP_013259681.1">
    <property type="nucleotide sequence ID" value="NC_014365.1"/>
</dbReference>
<keyword evidence="3" id="KW-0560">Oxidoreductase</keyword>
<dbReference type="SUPFAM" id="SSF55469">
    <property type="entry name" value="FMN-dependent nitroreductase-like"/>
    <property type="match status" value="1"/>
</dbReference>
<dbReference type="Pfam" id="PF00881">
    <property type="entry name" value="Nitroreductase"/>
    <property type="match status" value="1"/>
</dbReference>
<evidence type="ECO:0000259" key="4">
    <source>
        <dbReference type="Pfam" id="PF00881"/>
    </source>
</evidence>
<keyword evidence="6" id="KW-1185">Reference proteome</keyword>
<dbReference type="GO" id="GO:0016491">
    <property type="term" value="F:oxidoreductase activity"/>
    <property type="evidence" value="ECO:0007669"/>
    <property type="project" value="UniProtKB-KW"/>
</dbReference>
<dbReference type="InterPro" id="IPR050627">
    <property type="entry name" value="Nitroreductase/BluB"/>
</dbReference>
<dbReference type="Gene3D" id="3.40.109.10">
    <property type="entry name" value="NADH Oxidase"/>
    <property type="match status" value="1"/>
</dbReference>
<feature type="domain" description="Nitroreductase" evidence="4">
    <location>
        <begin position="9"/>
        <end position="195"/>
    </location>
</feature>
<accession>E1QKN4</accession>
<sequence>MEFKDVVNGRFSCRAFLDKPVSRQVVEQIVQTALRAPSWGNTQPWKVYAVGGETAASIRAAQRQAIEEGRPGNPDVVMPAKFEGALMDRYRALGIAMFQAMGLARDDKEGRLRHYVNNYGAFGAPAMLYVTVPKGQTAYVILDGGAIATMLCLAAHELGLATCLEAALATYPDIVRQEVAIGPDEDLLVGIALGYADPDAPANKFRADRMPLEQVLSVVDMS</sequence>
<dbReference type="InterPro" id="IPR029479">
    <property type="entry name" value="Nitroreductase"/>
</dbReference>
<dbReference type="AlphaFoldDB" id="E1QKN4"/>
<dbReference type="Proteomes" id="UP000009047">
    <property type="component" value="Chromosome"/>
</dbReference>
<evidence type="ECO:0000256" key="1">
    <source>
        <dbReference type="ARBA" id="ARBA00022630"/>
    </source>
</evidence>
<keyword evidence="2" id="KW-0288">FMN</keyword>
<keyword evidence="1" id="KW-0285">Flavoprotein</keyword>
<proteinExistence type="predicted"/>
<dbReference type="PANTHER" id="PTHR23026">
    <property type="entry name" value="NADPH NITROREDUCTASE"/>
    <property type="match status" value="1"/>
</dbReference>
<evidence type="ECO:0000256" key="2">
    <source>
        <dbReference type="ARBA" id="ARBA00022643"/>
    </source>
</evidence>
<dbReference type="EMBL" id="CP002085">
    <property type="protein sequence ID" value="ADK86243.1"/>
    <property type="molecule type" value="Genomic_DNA"/>
</dbReference>
<gene>
    <name evidence="5" type="ordered locus">Deba_2890</name>
</gene>
<evidence type="ECO:0000313" key="5">
    <source>
        <dbReference type="EMBL" id="ADK86243.1"/>
    </source>
</evidence>
<name>E1QKN4_DESB2</name>
<reference evidence="5 6" key="1">
    <citation type="journal article" date="2010" name="Stand. Genomic Sci.">
        <title>Complete genome sequence of Desulfarculus baarsii type strain (2st14).</title>
        <authorList>
            <person name="Sun H."/>
            <person name="Spring S."/>
            <person name="Lapidus A."/>
            <person name="Davenport K."/>
            <person name="Del Rio T.G."/>
            <person name="Tice H."/>
            <person name="Nolan M."/>
            <person name="Copeland A."/>
            <person name="Cheng J.F."/>
            <person name="Lucas S."/>
            <person name="Tapia R."/>
            <person name="Goodwin L."/>
            <person name="Pitluck S."/>
            <person name="Ivanova N."/>
            <person name="Pagani I."/>
            <person name="Mavromatis K."/>
            <person name="Ovchinnikova G."/>
            <person name="Pati A."/>
            <person name="Chen A."/>
            <person name="Palaniappan K."/>
            <person name="Hauser L."/>
            <person name="Chang Y.J."/>
            <person name="Jeffries C.D."/>
            <person name="Detter J.C."/>
            <person name="Han C."/>
            <person name="Rohde M."/>
            <person name="Brambilla E."/>
            <person name="Goker M."/>
            <person name="Woyke T."/>
            <person name="Bristow J."/>
            <person name="Eisen J.A."/>
            <person name="Markowitz V."/>
            <person name="Hugenholtz P."/>
            <person name="Kyrpides N.C."/>
            <person name="Klenk H.P."/>
            <person name="Land M."/>
        </authorList>
    </citation>
    <scope>NUCLEOTIDE SEQUENCE [LARGE SCALE GENOMIC DNA]</scope>
    <source>
        <strain evidence="6">ATCC 33931 / DSM 2075 / LMG 7858 / VKM B-1802 / 2st14</strain>
    </source>
</reference>
<dbReference type="PANTHER" id="PTHR23026:SF90">
    <property type="entry name" value="IODOTYROSINE DEIODINASE 1"/>
    <property type="match status" value="1"/>
</dbReference>
<organism evidence="5 6">
    <name type="scientific">Desulfarculus baarsii (strain ATCC 33931 / DSM 2075 / LMG 7858 / VKM B-1802 / 2st14)</name>
    <dbReference type="NCBI Taxonomy" id="644282"/>
    <lineage>
        <taxon>Bacteria</taxon>
        <taxon>Pseudomonadati</taxon>
        <taxon>Thermodesulfobacteriota</taxon>
        <taxon>Desulfarculia</taxon>
        <taxon>Desulfarculales</taxon>
        <taxon>Desulfarculaceae</taxon>
        <taxon>Desulfarculus</taxon>
    </lineage>
</organism>
<evidence type="ECO:0000256" key="3">
    <source>
        <dbReference type="ARBA" id="ARBA00023002"/>
    </source>
</evidence>
<dbReference type="STRING" id="644282.Deba_2890"/>
<protein>
    <submittedName>
        <fullName evidence="5">Nitroreductase</fullName>
    </submittedName>
</protein>
<dbReference type="HOGENOM" id="CLU_070764_9_1_7"/>
<dbReference type="CDD" id="cd02136">
    <property type="entry name" value="PnbA_NfnB-like"/>
    <property type="match status" value="1"/>
</dbReference>